<name>A0A1N5W6B6_9ARCH</name>
<accession>A0A1N5W6B6</accession>
<gene>
    <name evidence="8" type="ORF">CSP5_1684</name>
</gene>
<dbReference type="InterPro" id="IPR027461">
    <property type="entry name" value="Carboxypeptidase_A_C_sf"/>
</dbReference>
<keyword evidence="5" id="KW-0720">Serine protease</keyword>
<dbReference type="Proteomes" id="UP000195607">
    <property type="component" value="Chromosome I"/>
</dbReference>
<dbReference type="InterPro" id="IPR027478">
    <property type="entry name" value="LdcA_N"/>
</dbReference>
<comment type="similarity">
    <text evidence="1">Belongs to the peptidase S66 family.</text>
</comment>
<dbReference type="InterPro" id="IPR040449">
    <property type="entry name" value="Peptidase_S66_N"/>
</dbReference>
<dbReference type="GO" id="GO:0008236">
    <property type="term" value="F:serine-type peptidase activity"/>
    <property type="evidence" value="ECO:0007669"/>
    <property type="project" value="UniProtKB-KW"/>
</dbReference>
<dbReference type="Gene3D" id="3.40.50.10740">
    <property type="entry name" value="Class I glutamine amidotransferase-like"/>
    <property type="match status" value="1"/>
</dbReference>
<reference evidence="8 9" key="1">
    <citation type="submission" date="2016-04" db="EMBL/GenBank/DDBJ databases">
        <authorList>
            <person name="Evans L.H."/>
            <person name="Alamgir A."/>
            <person name="Owens N."/>
            <person name="Weber N.D."/>
            <person name="Virtaneva K."/>
            <person name="Barbian K."/>
            <person name="Babar A."/>
            <person name="Rosenke K."/>
        </authorList>
    </citation>
    <scope>NUCLEOTIDE SEQUENCE [LARGE SCALE GENOMIC DNA]</scope>
    <source>
        <strain evidence="9">S5(T) (JCM 30642 \VKM B-2941)</strain>
    </source>
</reference>
<keyword evidence="3" id="KW-0645">Protease</keyword>
<dbReference type="GO" id="GO:0006508">
    <property type="term" value="P:proteolysis"/>
    <property type="evidence" value="ECO:0007669"/>
    <property type="project" value="UniProtKB-KW"/>
</dbReference>
<keyword evidence="4" id="KW-0378">Hydrolase</keyword>
<evidence type="ECO:0000256" key="5">
    <source>
        <dbReference type="ARBA" id="ARBA00022825"/>
    </source>
</evidence>
<dbReference type="PANTHER" id="PTHR30237">
    <property type="entry name" value="MURAMOYLTETRAPEPTIDE CARBOXYPEPTIDASE"/>
    <property type="match status" value="1"/>
</dbReference>
<evidence type="ECO:0000313" key="9">
    <source>
        <dbReference type="Proteomes" id="UP000195607"/>
    </source>
</evidence>
<evidence type="ECO:0000259" key="6">
    <source>
        <dbReference type="Pfam" id="PF02016"/>
    </source>
</evidence>
<dbReference type="SUPFAM" id="SSF52317">
    <property type="entry name" value="Class I glutamine amidotransferase-like"/>
    <property type="match status" value="1"/>
</dbReference>
<evidence type="ECO:0000259" key="7">
    <source>
        <dbReference type="Pfam" id="PF17676"/>
    </source>
</evidence>
<evidence type="ECO:0000256" key="2">
    <source>
        <dbReference type="ARBA" id="ARBA00022645"/>
    </source>
</evidence>
<dbReference type="InterPro" id="IPR040921">
    <property type="entry name" value="Peptidase_S66C"/>
</dbReference>
<proteinExistence type="inferred from homology"/>
<keyword evidence="2 8" id="KW-0121">Carboxypeptidase</keyword>
<evidence type="ECO:0000256" key="3">
    <source>
        <dbReference type="ARBA" id="ARBA00022670"/>
    </source>
</evidence>
<dbReference type="GeneID" id="41588926"/>
<evidence type="ECO:0000256" key="1">
    <source>
        <dbReference type="ARBA" id="ARBA00010233"/>
    </source>
</evidence>
<organism evidence="8 9">
    <name type="scientific">Cuniculiplasma divulgatum</name>
    <dbReference type="NCBI Taxonomy" id="1673428"/>
    <lineage>
        <taxon>Archaea</taxon>
        <taxon>Methanobacteriati</taxon>
        <taxon>Thermoplasmatota</taxon>
        <taxon>Thermoplasmata</taxon>
        <taxon>Thermoplasmatales</taxon>
        <taxon>Cuniculiplasmataceae</taxon>
        <taxon>Cuniculiplasma</taxon>
    </lineage>
</organism>
<evidence type="ECO:0000313" key="8">
    <source>
        <dbReference type="EMBL" id="SIM80816.1"/>
    </source>
</evidence>
<protein>
    <submittedName>
        <fullName evidence="8">LD-carboxypeptidase</fullName>
    </submittedName>
</protein>
<dbReference type="InterPro" id="IPR003507">
    <property type="entry name" value="S66_fam"/>
</dbReference>
<feature type="domain" description="LD-carboxypeptidase C-terminal" evidence="7">
    <location>
        <begin position="190"/>
        <end position="305"/>
    </location>
</feature>
<dbReference type="CDD" id="cd07025">
    <property type="entry name" value="Peptidase_S66"/>
    <property type="match status" value="1"/>
</dbReference>
<dbReference type="RefSeq" id="WP_148690097.1">
    <property type="nucleotide sequence ID" value="NZ_LT671858.1"/>
</dbReference>
<dbReference type="PIRSF" id="PIRSF028757">
    <property type="entry name" value="LD-carboxypeptidase"/>
    <property type="match status" value="1"/>
</dbReference>
<dbReference type="PANTHER" id="PTHR30237:SF2">
    <property type="entry name" value="MUREIN TETRAPEPTIDE CARBOXYPEPTIDASE"/>
    <property type="match status" value="1"/>
</dbReference>
<dbReference type="InterPro" id="IPR029062">
    <property type="entry name" value="Class_I_gatase-like"/>
</dbReference>
<dbReference type="AlphaFoldDB" id="A0A1N5W6B6"/>
<dbReference type="Pfam" id="PF02016">
    <property type="entry name" value="Peptidase_S66"/>
    <property type="match status" value="1"/>
</dbReference>
<dbReference type="Pfam" id="PF17676">
    <property type="entry name" value="Peptidase_S66C"/>
    <property type="match status" value="1"/>
</dbReference>
<dbReference type="GO" id="GO:0004180">
    <property type="term" value="F:carboxypeptidase activity"/>
    <property type="evidence" value="ECO:0007669"/>
    <property type="project" value="UniProtKB-KW"/>
</dbReference>
<dbReference type="Gene3D" id="3.50.30.60">
    <property type="entry name" value="LD-carboxypeptidase A C-terminal domain-like"/>
    <property type="match status" value="1"/>
</dbReference>
<sequence length="320" mass="36312">MTGSSENYRERKEVIKPARLNIGDEIRIIAPSSYPEIISLNQSVEEITRIGYKVTYGINVKKLNQETYHSANPELRAKELMDAFRDHKVKAIFCARGGHGARQILPFLDFDVIRDNPKIFMGYSDITNLHMAINKISGLVTFHGPMPDTDTEEFRGEKLETMFKIFRGELSDLKPYIKRLVKYVVGGSAQGRSMGTNMSVFSSLTGTPYMPEFTDKVLFCEDTNERSVDIERYLDIMILNGTINQLAGFVFGEFKNRSTSGEGKPSIEDVIREYMVKYSKPSLAMAPFGHGNEQMLIPLNLKVRISESEPYIELMESMVD</sequence>
<dbReference type="EMBL" id="LT671858">
    <property type="protein sequence ID" value="SIM80816.1"/>
    <property type="molecule type" value="Genomic_DNA"/>
</dbReference>
<feature type="domain" description="LD-carboxypeptidase N-terminal" evidence="6">
    <location>
        <begin position="26"/>
        <end position="144"/>
    </location>
</feature>
<dbReference type="SUPFAM" id="SSF141986">
    <property type="entry name" value="LD-carboxypeptidase A C-terminal domain-like"/>
    <property type="match status" value="1"/>
</dbReference>
<evidence type="ECO:0000256" key="4">
    <source>
        <dbReference type="ARBA" id="ARBA00022801"/>
    </source>
</evidence>